<protein>
    <submittedName>
        <fullName evidence="2">AAA family ATPase</fullName>
    </submittedName>
</protein>
<evidence type="ECO:0000313" key="3">
    <source>
        <dbReference type="Proteomes" id="UP001644719"/>
    </source>
</evidence>
<name>A0ABX2HCL1_9FIRM</name>
<dbReference type="RefSeq" id="WP_173770218.1">
    <property type="nucleotide sequence ID" value="NZ_JAAITS010000055.1"/>
</dbReference>
<comment type="caution">
    <text evidence="2">The sequence shown here is derived from an EMBL/GenBank/DDBJ whole genome shotgun (WGS) entry which is preliminary data.</text>
</comment>
<dbReference type="SUPFAM" id="SSF52540">
    <property type="entry name" value="P-loop containing nucleoside triphosphate hydrolases"/>
    <property type="match status" value="1"/>
</dbReference>
<dbReference type="InterPro" id="IPR018631">
    <property type="entry name" value="AAA-ATPase-like_dom"/>
</dbReference>
<keyword evidence="3" id="KW-1185">Reference proteome</keyword>
<dbReference type="Pfam" id="PF08011">
    <property type="entry name" value="PDDEXK_9"/>
    <property type="match status" value="1"/>
</dbReference>
<dbReference type="PANTHER" id="PTHR34825:SF1">
    <property type="entry name" value="AAA-ATPASE-LIKE DOMAIN-CONTAINING PROTEIN"/>
    <property type="match status" value="1"/>
</dbReference>
<proteinExistence type="predicted"/>
<dbReference type="Proteomes" id="UP001644719">
    <property type="component" value="Unassembled WGS sequence"/>
</dbReference>
<sequence>MKIKNTSHQTISLGNTAFASIREANSFYIDKTDFIRQWWESQDVATLITRPRRFGKSLNLNMLECFFSEKYRGEGELFRGLSIWNHEKYREIQGTYPVIFFSFADIKGQTFTSAREAICQVIQDLYAEFGFLKESERLSQEEKDYFSLVAPTMSDAVAAMSLKRLSMCLHSYYGKKVLIFLDEYDTPLQEAYMYGFWDELTGFMRGLFNSTFKTNPYLERALLTGITRVSKESIFSDLNNLTVITTTSEQYADCFGFTETEVFDALEKYGMSDRQIEVQTWYDGFSFGNKKDIYNPWSITCFLKEKKLRPYWANTSSNQLVGKLVREGSAQIKMVMEDLLAGKSFQTEIDEEIIFEQLQRKKGAIWSLFLAGGYLKVVKSEFDISSGRYSYELALTNQEVKMLFEDMVEGWFSDETVPYNDFLKAFLAKDLDYMNEYMNRVAEATFSTFDTGRNPSDDTNPERFYHGFVLGLIVELAGKYRVTSNRESGFGRYDVMLEPLEKTKDAFVLEFKVFNPRKEKTLEDTVANALQQINEKDYDCELLSRGIQKENIFHYGFAFEGKKVLIG</sequence>
<dbReference type="InterPro" id="IPR027417">
    <property type="entry name" value="P-loop_NTPase"/>
</dbReference>
<reference evidence="2 3" key="1">
    <citation type="journal article" date="2020" name="Cell Host Microbe">
        <title>Functional and Genomic Variation between Human-Derived Isolates of Lachnospiraceae Reveals Inter- and Intra-Species Diversity.</title>
        <authorList>
            <person name="Sorbara M.T."/>
            <person name="Littmann E.R."/>
            <person name="Fontana E."/>
            <person name="Moody T.U."/>
            <person name="Kohout C.E."/>
            <person name="Gjonbalaj M."/>
            <person name="Eaton V."/>
            <person name="Seok R."/>
            <person name="Leiner I.M."/>
            <person name="Pamer E.G."/>
        </authorList>
    </citation>
    <scope>NUCLEOTIDE SEQUENCE [LARGE SCALE GENOMIC DNA]</scope>
    <source>
        <strain evidence="2 3">MSK.17.74</strain>
    </source>
</reference>
<gene>
    <name evidence="2" type="ORF">G5B17_16560</name>
</gene>
<evidence type="ECO:0000313" key="2">
    <source>
        <dbReference type="EMBL" id="NSG86981.1"/>
    </source>
</evidence>
<dbReference type="EMBL" id="JAAITS010000055">
    <property type="protein sequence ID" value="NSG86981.1"/>
    <property type="molecule type" value="Genomic_DNA"/>
</dbReference>
<dbReference type="Pfam" id="PF09820">
    <property type="entry name" value="AAA-ATPase_like"/>
    <property type="match status" value="1"/>
</dbReference>
<evidence type="ECO:0000259" key="1">
    <source>
        <dbReference type="Pfam" id="PF09820"/>
    </source>
</evidence>
<accession>A0ABX2HCL1</accession>
<dbReference type="InterPro" id="IPR012547">
    <property type="entry name" value="PDDEXK_9"/>
</dbReference>
<feature type="domain" description="AAA-ATPase-like" evidence="1">
    <location>
        <begin position="14"/>
        <end position="235"/>
    </location>
</feature>
<organism evidence="2 3">
    <name type="scientific">Blautia faecis</name>
    <dbReference type="NCBI Taxonomy" id="871665"/>
    <lineage>
        <taxon>Bacteria</taxon>
        <taxon>Bacillati</taxon>
        <taxon>Bacillota</taxon>
        <taxon>Clostridia</taxon>
        <taxon>Lachnospirales</taxon>
        <taxon>Lachnospiraceae</taxon>
        <taxon>Blautia</taxon>
    </lineage>
</organism>
<dbReference type="PANTHER" id="PTHR34825">
    <property type="entry name" value="CONSERVED PROTEIN, WITH A WEAK D-GALACTARATE DEHYDRATASE/ALTRONATE HYDROLASE DOMAIN"/>
    <property type="match status" value="1"/>
</dbReference>